<dbReference type="InterPro" id="IPR008993">
    <property type="entry name" value="TIMP-like_OB-fold"/>
</dbReference>
<evidence type="ECO:0000313" key="2">
    <source>
        <dbReference type="EMBL" id="EFM12481.1"/>
    </source>
</evidence>
<reference evidence="2 3" key="1">
    <citation type="submission" date="2010-07" db="EMBL/GenBank/DDBJ databases">
        <title>The draft genome of Paenibacillus curdlanolyticus YK9.</title>
        <authorList>
            <consortium name="US DOE Joint Genome Institute (JGI-PGF)"/>
            <person name="Lucas S."/>
            <person name="Copeland A."/>
            <person name="Lapidus A."/>
            <person name="Cheng J.-F."/>
            <person name="Bruce D."/>
            <person name="Goodwin L."/>
            <person name="Pitluck S."/>
            <person name="Land M.L."/>
            <person name="Hauser L."/>
            <person name="Chang Y.-J."/>
            <person name="Jeffries C."/>
            <person name="Anderson I.J."/>
            <person name="Johnson E."/>
            <person name="Loganathan U."/>
            <person name="Mulhopadhyay B."/>
            <person name="Kyrpides N."/>
            <person name="Woyke T.J."/>
        </authorList>
    </citation>
    <scope>NUCLEOTIDE SEQUENCE [LARGE SCALE GENOMIC DNA]</scope>
    <source>
        <strain evidence="2 3">YK9</strain>
    </source>
</reference>
<feature type="transmembrane region" description="Helical" evidence="1">
    <location>
        <begin position="187"/>
        <end position="206"/>
    </location>
</feature>
<keyword evidence="3" id="KW-1185">Reference proteome</keyword>
<dbReference type="OrthoDB" id="8221747at2"/>
<dbReference type="EMBL" id="AEDD01000002">
    <property type="protein sequence ID" value="EFM12481.1"/>
    <property type="molecule type" value="Genomic_DNA"/>
</dbReference>
<dbReference type="eggNOG" id="ENOG50333K5">
    <property type="taxonomic scope" value="Bacteria"/>
</dbReference>
<evidence type="ECO:0000313" key="3">
    <source>
        <dbReference type="Proteomes" id="UP000005387"/>
    </source>
</evidence>
<dbReference type="SUPFAM" id="SSF50242">
    <property type="entry name" value="TIMP-like"/>
    <property type="match status" value="1"/>
</dbReference>
<gene>
    <name evidence="2" type="ORF">PaecuDRAFT_1161</name>
</gene>
<accession>E0I689</accession>
<organism evidence="2 3">
    <name type="scientific">Paenibacillus curdlanolyticus YK9</name>
    <dbReference type="NCBI Taxonomy" id="717606"/>
    <lineage>
        <taxon>Bacteria</taxon>
        <taxon>Bacillati</taxon>
        <taxon>Bacillota</taxon>
        <taxon>Bacilli</taxon>
        <taxon>Bacillales</taxon>
        <taxon>Paenibacillaceae</taxon>
        <taxon>Paenibacillus</taxon>
    </lineage>
</organism>
<protein>
    <recommendedName>
        <fullName evidence="4">CbiN domain protein</fullName>
    </recommendedName>
</protein>
<keyword evidence="1" id="KW-1133">Transmembrane helix</keyword>
<proteinExistence type="predicted"/>
<keyword evidence="1" id="KW-0812">Transmembrane</keyword>
<name>E0I689_9BACL</name>
<evidence type="ECO:0008006" key="4">
    <source>
        <dbReference type="Google" id="ProtNLM"/>
    </source>
</evidence>
<dbReference type="AlphaFoldDB" id="E0I689"/>
<dbReference type="Proteomes" id="UP000005387">
    <property type="component" value="Unassembled WGS sequence"/>
</dbReference>
<dbReference type="RefSeq" id="WP_006037176.1">
    <property type="nucleotide sequence ID" value="NZ_AEDD01000002.1"/>
</dbReference>
<dbReference type="STRING" id="717606.PaecuDRAFT_1161"/>
<keyword evidence="1" id="KW-0472">Membrane</keyword>
<evidence type="ECO:0000256" key="1">
    <source>
        <dbReference type="SAM" id="Phobius"/>
    </source>
</evidence>
<dbReference type="Gene3D" id="2.40.50.120">
    <property type="match status" value="1"/>
</dbReference>
<sequence length="214" mass="23058">MPKSLLRWNGIAILLVLGVTMLLSPILLPSHAYACSCAVAPSVADEYANQTAVFAGEVTAIKIDDQSAEVKSSMDPVEVTFQVQQVWKGDAVAEQTVVKTVREGASCGYPFQEAQAYLVYASGEGTEFQVGLCSGTKPLASAGTDIQELNGLKQPEKPIASPTNLKLDSVAPQKETSEPAQRYFEPSGLWVTVIVLAVGAVTFILWRNRRRRGE</sequence>